<keyword evidence="6" id="KW-0999">Mitochondrion inner membrane</keyword>
<dbReference type="KEGG" id="muo:115462447"/>
<keyword evidence="7" id="KW-1133">Transmembrane helix</keyword>
<dbReference type="Proteomes" id="UP000515156">
    <property type="component" value="Chromosome 2"/>
</dbReference>
<organism evidence="12 14">
    <name type="scientific">Microcaecilia unicolor</name>
    <dbReference type="NCBI Taxonomy" id="1415580"/>
    <lineage>
        <taxon>Eukaryota</taxon>
        <taxon>Metazoa</taxon>
        <taxon>Chordata</taxon>
        <taxon>Craniata</taxon>
        <taxon>Vertebrata</taxon>
        <taxon>Euteleostomi</taxon>
        <taxon>Amphibia</taxon>
        <taxon>Gymnophiona</taxon>
        <taxon>Siphonopidae</taxon>
        <taxon>Microcaecilia</taxon>
    </lineage>
</organism>
<feature type="repeat" description="Solcar" evidence="10">
    <location>
        <begin position="165"/>
        <end position="249"/>
    </location>
</feature>
<evidence type="ECO:0000256" key="4">
    <source>
        <dbReference type="ARBA" id="ARBA00022692"/>
    </source>
</evidence>
<gene>
    <name evidence="13 14" type="primary">SLC25A51</name>
</gene>
<dbReference type="SUPFAM" id="SSF103506">
    <property type="entry name" value="Mitochondrial carrier"/>
    <property type="match status" value="1"/>
</dbReference>
<dbReference type="PANTHER" id="PTHR46131">
    <property type="entry name" value="SD08549P"/>
    <property type="match status" value="1"/>
</dbReference>
<keyword evidence="12" id="KW-1185">Reference proteome</keyword>
<comment type="subcellular location">
    <subcellularLocation>
        <location evidence="1">Mitochondrion inner membrane</location>
        <topology evidence="1">Multi-pass membrane protein</topology>
    </subcellularLocation>
</comment>
<dbReference type="GeneID" id="115462447"/>
<evidence type="ECO:0000256" key="6">
    <source>
        <dbReference type="ARBA" id="ARBA00022792"/>
    </source>
</evidence>
<evidence type="ECO:0000313" key="14">
    <source>
        <dbReference type="RefSeq" id="XP_030048311.1"/>
    </source>
</evidence>
<feature type="repeat" description="Solcar" evidence="10">
    <location>
        <begin position="77"/>
        <end position="157"/>
    </location>
</feature>
<evidence type="ECO:0000256" key="5">
    <source>
        <dbReference type="ARBA" id="ARBA00022737"/>
    </source>
</evidence>
<keyword evidence="5" id="KW-0677">Repeat</keyword>
<evidence type="ECO:0000256" key="1">
    <source>
        <dbReference type="ARBA" id="ARBA00004448"/>
    </source>
</evidence>
<keyword evidence="9 10" id="KW-0472">Membrane</keyword>
<evidence type="ECO:0000313" key="13">
    <source>
        <dbReference type="RefSeq" id="XP_030048310.1"/>
    </source>
</evidence>
<comment type="similarity">
    <text evidence="2 11">Belongs to the mitochondrial carrier (TC 2.A.29) family.</text>
</comment>
<evidence type="ECO:0000256" key="10">
    <source>
        <dbReference type="PROSITE-ProRule" id="PRU00282"/>
    </source>
</evidence>
<accession>A0A6P7X4S9</accession>
<evidence type="ECO:0000256" key="11">
    <source>
        <dbReference type="RuleBase" id="RU000488"/>
    </source>
</evidence>
<dbReference type="InterPro" id="IPR052465">
    <property type="entry name" value="Mito_NAD+_Carrier"/>
</dbReference>
<dbReference type="InterPro" id="IPR018108">
    <property type="entry name" value="MCP_transmembrane"/>
</dbReference>
<dbReference type="AlphaFoldDB" id="A0A6P7X4S9"/>
<proteinExistence type="inferred from homology"/>
<dbReference type="GO" id="GO:0051724">
    <property type="term" value="F:NAD transmembrane transporter activity"/>
    <property type="evidence" value="ECO:0007669"/>
    <property type="project" value="TreeGrafter"/>
</dbReference>
<dbReference type="PROSITE" id="PS50920">
    <property type="entry name" value="SOLCAR"/>
    <property type="match status" value="3"/>
</dbReference>
<dbReference type="GO" id="GO:1990549">
    <property type="term" value="P:mitochondrial NAD transmembrane transport"/>
    <property type="evidence" value="ECO:0007669"/>
    <property type="project" value="TreeGrafter"/>
</dbReference>
<dbReference type="Pfam" id="PF00153">
    <property type="entry name" value="Mito_carr"/>
    <property type="match status" value="3"/>
</dbReference>
<evidence type="ECO:0000256" key="2">
    <source>
        <dbReference type="ARBA" id="ARBA00006375"/>
    </source>
</evidence>
<keyword evidence="8" id="KW-0496">Mitochondrion</keyword>
<evidence type="ECO:0000256" key="3">
    <source>
        <dbReference type="ARBA" id="ARBA00022448"/>
    </source>
</evidence>
<dbReference type="InterPro" id="IPR023395">
    <property type="entry name" value="MCP_dom_sf"/>
</dbReference>
<evidence type="ECO:0000313" key="12">
    <source>
        <dbReference type="Proteomes" id="UP000515156"/>
    </source>
</evidence>
<evidence type="ECO:0000256" key="9">
    <source>
        <dbReference type="ARBA" id="ARBA00023136"/>
    </source>
</evidence>
<evidence type="ECO:0000256" key="7">
    <source>
        <dbReference type="ARBA" id="ARBA00022989"/>
    </source>
</evidence>
<dbReference type="GO" id="GO:0005743">
    <property type="term" value="C:mitochondrial inner membrane"/>
    <property type="evidence" value="ECO:0007669"/>
    <property type="project" value="UniProtKB-SubCell"/>
</dbReference>
<sequence>MESRSELEIKQRENDAGIHSQLKVKRTTVCLRYGIAALCSSKRRQLYEKSSQSNVMMDTEALLPSSEQDIKDQIVNVSSGKYYICGYCAAFTNISITFPIQKALFRQQLYGVRTRDAIHQLQRDGIRNLYRGILPPLMQKTTTLALMFGLYEDFSSLLLRHTSAPELMTRSVAAVLAGTTEALLTPFERVQTLLQDYKHHDKFTNTFQAFKVLRSYGFREYYRGLVPILFRNGPSNALFFGLRGPIKQCLPEAKTHSANLVNDFICGGLLGAMLSFLFYPVNVVKARMQSQIGGDFQSFGRVLMTIWIERDRKLTHLFRGAHLNYHRSILSWGIINAMYELLLKLL</sequence>
<dbReference type="Gene3D" id="1.50.40.10">
    <property type="entry name" value="Mitochondrial carrier domain"/>
    <property type="match status" value="1"/>
</dbReference>
<feature type="repeat" description="Solcar" evidence="10">
    <location>
        <begin position="258"/>
        <end position="345"/>
    </location>
</feature>
<keyword evidence="4 10" id="KW-0812">Transmembrane</keyword>
<dbReference type="RefSeq" id="XP_030048311.1">
    <property type="nucleotide sequence ID" value="XM_030192451.1"/>
</dbReference>
<dbReference type="OrthoDB" id="2139348at2759"/>
<protein>
    <submittedName>
        <fullName evidence="13 14">Solute carrier family 25 member 51 isoform X1</fullName>
    </submittedName>
</protein>
<name>A0A6P7X4S9_9AMPH</name>
<dbReference type="RefSeq" id="XP_030048310.1">
    <property type="nucleotide sequence ID" value="XM_030192450.1"/>
</dbReference>
<reference evidence="13 14" key="1">
    <citation type="submission" date="2025-04" db="UniProtKB">
        <authorList>
            <consortium name="RefSeq"/>
        </authorList>
    </citation>
    <scope>IDENTIFICATION</scope>
</reference>
<dbReference type="PANTHER" id="PTHR46131:SF2">
    <property type="entry name" value="MITOCHONDRIAL NICOTINAMIDE ADENINE DINUCLEOTIDE TRANSPORTER SLC25A51-RELATED"/>
    <property type="match status" value="1"/>
</dbReference>
<keyword evidence="3 11" id="KW-0813">Transport</keyword>
<dbReference type="CTD" id="92014"/>
<evidence type="ECO:0000256" key="8">
    <source>
        <dbReference type="ARBA" id="ARBA00023128"/>
    </source>
</evidence>